<dbReference type="OrthoDB" id="301415at2759"/>
<reference evidence="3 4" key="1">
    <citation type="submission" date="2020-12" db="EMBL/GenBank/DDBJ databases">
        <title>Metabolic potential, ecology and presence of endohyphal bacteria is reflected in genomic diversity of Mucoromycotina.</title>
        <authorList>
            <person name="Muszewska A."/>
            <person name="Okrasinska A."/>
            <person name="Steczkiewicz K."/>
            <person name="Drgas O."/>
            <person name="Orlowska M."/>
            <person name="Perlinska-Lenart U."/>
            <person name="Aleksandrzak-Piekarczyk T."/>
            <person name="Szatraj K."/>
            <person name="Zielenkiewicz U."/>
            <person name="Pilsyk S."/>
            <person name="Malc E."/>
            <person name="Mieczkowski P."/>
            <person name="Kruszewska J.S."/>
            <person name="Biernat P."/>
            <person name="Pawlowska J."/>
        </authorList>
    </citation>
    <scope>NUCLEOTIDE SEQUENCE [LARGE SCALE GENOMIC DNA]</scope>
    <source>
        <strain evidence="3 4">CBS 142.35</strain>
    </source>
</reference>
<feature type="transmembrane region" description="Helical" evidence="2">
    <location>
        <begin position="575"/>
        <end position="602"/>
    </location>
</feature>
<comment type="caution">
    <text evidence="3">The sequence shown here is derived from an EMBL/GenBank/DDBJ whole genome shotgun (WGS) entry which is preliminary data.</text>
</comment>
<feature type="transmembrane region" description="Helical" evidence="2">
    <location>
        <begin position="667"/>
        <end position="689"/>
    </location>
</feature>
<feature type="transmembrane region" description="Helical" evidence="2">
    <location>
        <begin position="623"/>
        <end position="647"/>
    </location>
</feature>
<evidence type="ECO:0000313" key="4">
    <source>
        <dbReference type="Proteomes" id="UP000646827"/>
    </source>
</evidence>
<feature type="transmembrane region" description="Helical" evidence="2">
    <location>
        <begin position="478"/>
        <end position="499"/>
    </location>
</feature>
<feature type="transmembrane region" description="Helical" evidence="2">
    <location>
        <begin position="511"/>
        <end position="531"/>
    </location>
</feature>
<feature type="compositionally biased region" description="Low complexity" evidence="1">
    <location>
        <begin position="116"/>
        <end position="126"/>
    </location>
</feature>
<organism evidence="3 4">
    <name type="scientific">Circinella minor</name>
    <dbReference type="NCBI Taxonomy" id="1195481"/>
    <lineage>
        <taxon>Eukaryota</taxon>
        <taxon>Fungi</taxon>
        <taxon>Fungi incertae sedis</taxon>
        <taxon>Mucoromycota</taxon>
        <taxon>Mucoromycotina</taxon>
        <taxon>Mucoromycetes</taxon>
        <taxon>Mucorales</taxon>
        <taxon>Lichtheimiaceae</taxon>
        <taxon>Circinella</taxon>
    </lineage>
</organism>
<dbReference type="Proteomes" id="UP000646827">
    <property type="component" value="Unassembled WGS sequence"/>
</dbReference>
<evidence type="ECO:0000313" key="3">
    <source>
        <dbReference type="EMBL" id="KAG2222553.1"/>
    </source>
</evidence>
<dbReference type="EMBL" id="JAEPRB010000080">
    <property type="protein sequence ID" value="KAG2222553.1"/>
    <property type="molecule type" value="Genomic_DNA"/>
</dbReference>
<accession>A0A8H7S6U3</accession>
<feature type="region of interest" description="Disordered" evidence="1">
    <location>
        <begin position="1"/>
        <end position="42"/>
    </location>
</feature>
<feature type="compositionally biased region" description="Low complexity" evidence="1">
    <location>
        <begin position="29"/>
        <end position="42"/>
    </location>
</feature>
<evidence type="ECO:0000256" key="1">
    <source>
        <dbReference type="SAM" id="MobiDB-lite"/>
    </source>
</evidence>
<proteinExistence type="predicted"/>
<protein>
    <submittedName>
        <fullName evidence="3">Uncharacterized protein</fullName>
    </submittedName>
</protein>
<gene>
    <name evidence="3" type="ORF">INT45_002684</name>
</gene>
<keyword evidence="2" id="KW-0812">Transmembrane</keyword>
<sequence length="703" mass="79352">MTTEDQQEGNGKHHEQPTERTGLLGNGNGNSTTGNYSSSASPPLVAVVDIPASSSEGAPVVPSYLLTTTVRKVVKQHRKAELIIKVQEQQIRYAQRYPAPPTGNNKKITRPRRDSNTSSSSSSSSSSDDDDTGKSTMSLRKRDIIKNALKSAKEQWKDEHGWSSSTSLLQQHPHLLHGHHHGGSSSSLSQKKKTEQQQHIQKNEEEEEEEGQVPTTTTDTLPAGPLPINPAQRLTLPPLEQDIWKVAKHASVCTLIAMSKKDETEKLALTTLEYGMKASSGTSLVLRELLLRPWLDNQSALEWAITNDCQIFLSDARVQSVVDDAWKFYGPTDWQEVPDHPFSVWKKPNNNNVVSSSNFLVDYLARWAAPRYQAYVGLVCGLIYLGLHLATVSNKDYFNTHPYDFEYAYYAFVCSDLVLELYKILLQPVQAVKRPSTYLSLVTAAFLFTSLTLRLVALYNTNDSLEHQQILLTFSYDFLVWATPLMIFRIALWTDNLCWQVAKARHLVSQCIVDALWVVGLGIITLVAFWIGLSALQRNDMDCLTMLRHLALGALHSPEISDTLYYQPLAAGVMLFVYLFLIIVVIGTLFTASFLTTMLTIYPRIDSVRRIFLTSRCAKQSTFGVFIANVFIEIIVGFFMFIMVYVFKQNKNDSKTLLWTERIRQVLWFIVYFPIVLVIGSIEGIYYLVVLGRHRLQGYHILK</sequence>
<feature type="region of interest" description="Disordered" evidence="1">
    <location>
        <begin position="94"/>
        <end position="143"/>
    </location>
</feature>
<keyword evidence="2" id="KW-0472">Membrane</keyword>
<feature type="region of interest" description="Disordered" evidence="1">
    <location>
        <begin position="175"/>
        <end position="232"/>
    </location>
</feature>
<feature type="transmembrane region" description="Helical" evidence="2">
    <location>
        <begin position="407"/>
        <end position="426"/>
    </location>
</feature>
<evidence type="ECO:0000256" key="2">
    <source>
        <dbReference type="SAM" id="Phobius"/>
    </source>
</evidence>
<feature type="transmembrane region" description="Helical" evidence="2">
    <location>
        <begin position="374"/>
        <end position="392"/>
    </location>
</feature>
<keyword evidence="2" id="KW-1133">Transmembrane helix</keyword>
<name>A0A8H7S6U3_9FUNG</name>
<dbReference type="AlphaFoldDB" id="A0A8H7S6U3"/>
<feature type="transmembrane region" description="Helical" evidence="2">
    <location>
        <begin position="438"/>
        <end position="458"/>
    </location>
</feature>
<keyword evidence="4" id="KW-1185">Reference proteome</keyword>